<dbReference type="GO" id="GO:0009102">
    <property type="term" value="P:biotin biosynthetic process"/>
    <property type="evidence" value="ECO:0007669"/>
    <property type="project" value="UniProtKB-UniRule"/>
</dbReference>
<name>A0A1H1AY40_9MICC</name>
<keyword evidence="6 7" id="KW-0663">Pyridoxal phosphate</keyword>
<evidence type="ECO:0000256" key="4">
    <source>
        <dbReference type="ARBA" id="ARBA00022691"/>
    </source>
</evidence>
<dbReference type="Proteomes" id="UP000181917">
    <property type="component" value="Unassembled WGS sequence"/>
</dbReference>
<feature type="binding site" evidence="7">
    <location>
        <position position="90"/>
    </location>
    <ligand>
        <name>substrate</name>
    </ligand>
</feature>
<dbReference type="HAMAP" id="MF_00834">
    <property type="entry name" value="BioA"/>
    <property type="match status" value="1"/>
</dbReference>
<organism evidence="9 10">
    <name type="scientific">Crystallibacter crystallopoietes</name>
    <dbReference type="NCBI Taxonomy" id="37928"/>
    <lineage>
        <taxon>Bacteria</taxon>
        <taxon>Bacillati</taxon>
        <taxon>Actinomycetota</taxon>
        <taxon>Actinomycetes</taxon>
        <taxon>Micrococcales</taxon>
        <taxon>Micrococcaceae</taxon>
        <taxon>Crystallibacter</taxon>
    </lineage>
</organism>
<evidence type="ECO:0000256" key="8">
    <source>
        <dbReference type="SAM" id="MobiDB-lite"/>
    </source>
</evidence>
<dbReference type="InterPro" id="IPR015421">
    <property type="entry name" value="PyrdxlP-dep_Trfase_major"/>
</dbReference>
<dbReference type="EMBL" id="FNKH01000002">
    <property type="protein sequence ID" value="SDQ44638.1"/>
    <property type="molecule type" value="Genomic_DNA"/>
</dbReference>
<evidence type="ECO:0000313" key="10">
    <source>
        <dbReference type="Proteomes" id="UP000181917"/>
    </source>
</evidence>
<comment type="catalytic activity">
    <reaction evidence="7">
        <text>(8S)-8-amino-7-oxononanoate + S-adenosyl-L-methionine = S-adenosyl-4-methylsulfanyl-2-oxobutanoate + (7R,8S)-7,8-diammoniononanoate</text>
        <dbReference type="Rhea" id="RHEA:16861"/>
        <dbReference type="ChEBI" id="CHEBI:16490"/>
        <dbReference type="ChEBI" id="CHEBI:59789"/>
        <dbReference type="ChEBI" id="CHEBI:149468"/>
        <dbReference type="ChEBI" id="CHEBI:149469"/>
        <dbReference type="EC" id="2.6.1.62"/>
    </reaction>
</comment>
<dbReference type="GO" id="GO:0030170">
    <property type="term" value="F:pyridoxal phosphate binding"/>
    <property type="evidence" value="ECO:0007669"/>
    <property type="project" value="UniProtKB-UniRule"/>
</dbReference>
<evidence type="ECO:0000256" key="2">
    <source>
        <dbReference type="ARBA" id="ARBA00022576"/>
    </source>
</evidence>
<evidence type="ECO:0000313" key="9">
    <source>
        <dbReference type="EMBL" id="SDQ44638.1"/>
    </source>
</evidence>
<dbReference type="InterPro" id="IPR005814">
    <property type="entry name" value="Aminotrans_3"/>
</dbReference>
<dbReference type="Pfam" id="PF00202">
    <property type="entry name" value="Aminotran_3"/>
    <property type="match status" value="1"/>
</dbReference>
<feature type="compositionally biased region" description="Low complexity" evidence="8">
    <location>
        <begin position="1"/>
        <end position="12"/>
    </location>
</feature>
<dbReference type="OrthoDB" id="9801052at2"/>
<comment type="cofactor">
    <cofactor evidence="1 7">
        <name>pyridoxal 5'-phosphate</name>
        <dbReference type="ChEBI" id="CHEBI:597326"/>
    </cofactor>
</comment>
<comment type="pathway">
    <text evidence="7">Cofactor biosynthesis; biotin biosynthesis; 7,8-diaminononanoate from 8-amino-7-oxononanoate (SAM route): step 1/1.</text>
</comment>
<feature type="binding site" evidence="7">
    <location>
        <position position="183"/>
    </location>
    <ligand>
        <name>substrate</name>
    </ligand>
</feature>
<keyword evidence="2 7" id="KW-0032">Aminotransferase</keyword>
<dbReference type="RefSeq" id="WP_083339598.1">
    <property type="nucleotide sequence ID" value="NZ_CP018863.1"/>
</dbReference>
<evidence type="ECO:0000256" key="1">
    <source>
        <dbReference type="ARBA" id="ARBA00001933"/>
    </source>
</evidence>
<feature type="site" description="Participates in the substrate recognition with KAPA and in a stacking interaction with the adenine ring of SAM" evidence="7">
    <location>
        <position position="52"/>
    </location>
</feature>
<protein>
    <recommendedName>
        <fullName evidence="7">Adenosylmethionine-8-amino-7-oxononanoate aminotransferase</fullName>
        <ecNumber evidence="7">2.6.1.62</ecNumber>
    </recommendedName>
    <alternativeName>
        <fullName evidence="7">7,8-diamino-pelargonic acid aminotransferase</fullName>
        <shortName evidence="7">DAPA AT</shortName>
        <shortName evidence="7">DAPA aminotransferase</shortName>
    </alternativeName>
    <alternativeName>
        <fullName evidence="7">7,8-diaminononanoate synthase</fullName>
        <shortName evidence="7">DANS</shortName>
    </alternativeName>
    <alternativeName>
        <fullName evidence="7">Diaminopelargonic acid synthase</fullName>
    </alternativeName>
</protein>
<dbReference type="InterPro" id="IPR049704">
    <property type="entry name" value="Aminotrans_3_PPA_site"/>
</dbReference>
<feature type="binding site" evidence="7">
    <location>
        <position position="322"/>
    </location>
    <ligand>
        <name>substrate</name>
    </ligand>
</feature>
<dbReference type="UniPathway" id="UPA00078">
    <property type="reaction ID" value="UER00160"/>
</dbReference>
<keyword evidence="4 7" id="KW-0949">S-adenosyl-L-methionine</keyword>
<feature type="binding site" evidence="7">
    <location>
        <position position="293"/>
    </location>
    <ligand>
        <name>pyridoxal 5'-phosphate</name>
        <dbReference type="ChEBI" id="CHEBI:597326"/>
    </ligand>
</feature>
<dbReference type="InterPro" id="IPR015422">
    <property type="entry name" value="PyrdxlP-dep_Trfase_small"/>
</dbReference>
<dbReference type="PANTHER" id="PTHR42684:SF17">
    <property type="entry name" value="ADENOSYLMETHIONINE-8-AMINO-7-OXONONANOATE AMINOTRANSFERASE"/>
    <property type="match status" value="1"/>
</dbReference>
<evidence type="ECO:0000256" key="6">
    <source>
        <dbReference type="ARBA" id="ARBA00022898"/>
    </source>
</evidence>
<keyword evidence="3 7" id="KW-0808">Transferase</keyword>
<feature type="region of interest" description="Disordered" evidence="8">
    <location>
        <begin position="1"/>
        <end position="23"/>
    </location>
</feature>
<sequence length="474" mass="49904">MSETALATAAAAPGSPVEFPAGAPSAARTLDKSAAAAPSLIARDRGLLWHPYAPLDGPDPYAVTGASGTRLQLQASDGERFEAVDAMSSWWSAIHGYRHPVLDEAVRRQTEQFSHVMFGGLTHEPAVRLAEQLVELAPDPLEHVFLADSGSVSVEVALKLAVQYQAAVGRPGRQRFLALRGGYHGDTFAAMSVCDPVDGMHAAFPGLVAQQHFLPRPPAARLNNDGELVADASEVTGWIAELEETAARHARELAGIIVEPVLQGAGGMYSYAPECLQALRRVADEHGLLLIFDEIATGFGRTGRLFASEWAGVAPDVMCVGKALTGGYLTLAALLCSGEVAAAITASEFRALLHGPTFMANPLACAVATASLELLDSADWRKQVQHVQQGLSAALAPAADMDSVRDVRGLGAVGVVQLDRPVDIPAITRAALEHGVWVRPFRDLIYTMPPYVSSAEDLAAIGAGITAAVARVHG</sequence>
<feature type="binding site" evidence="7">
    <location>
        <begin position="150"/>
        <end position="151"/>
    </location>
    <ligand>
        <name>pyridoxal 5'-phosphate</name>
        <dbReference type="ChEBI" id="CHEBI:597326"/>
    </ligand>
</feature>
<dbReference type="Gene3D" id="3.90.1150.10">
    <property type="entry name" value="Aspartate Aminotransferase, domain 1"/>
    <property type="match status" value="1"/>
</dbReference>
<evidence type="ECO:0000256" key="3">
    <source>
        <dbReference type="ARBA" id="ARBA00022679"/>
    </source>
</evidence>
<comment type="function">
    <text evidence="7">Catalyzes the transfer of the alpha-amino group from S-adenosyl-L-methionine (SAM) to 7-keto-8-aminopelargonic acid (KAPA) to form 7,8-diaminopelargonic acid (DAPA). It is the only aminotransferase known to utilize SAM as an amino donor.</text>
</comment>
<dbReference type="NCBIfam" id="NF004624">
    <property type="entry name" value="PRK05964.1"/>
    <property type="match status" value="1"/>
</dbReference>
<feature type="binding site" evidence="7">
    <location>
        <position position="439"/>
    </location>
    <ligand>
        <name>substrate</name>
    </ligand>
</feature>
<dbReference type="NCBIfam" id="TIGR00508">
    <property type="entry name" value="bioA"/>
    <property type="match status" value="1"/>
</dbReference>
<evidence type="ECO:0000256" key="7">
    <source>
        <dbReference type="HAMAP-Rule" id="MF_00834"/>
    </source>
</evidence>
<dbReference type="Gene3D" id="3.40.640.10">
    <property type="entry name" value="Type I PLP-dependent aspartate aminotransferase-like (Major domain)"/>
    <property type="match status" value="1"/>
</dbReference>
<comment type="subunit">
    <text evidence="7">Homodimer.</text>
</comment>
<dbReference type="PROSITE" id="PS00600">
    <property type="entry name" value="AA_TRANSFER_CLASS_3"/>
    <property type="match status" value="1"/>
</dbReference>
<dbReference type="InterPro" id="IPR015424">
    <property type="entry name" value="PyrdxlP-dep_Trfase"/>
</dbReference>
<feature type="binding site" evidence="7">
    <location>
        <begin position="356"/>
        <end position="357"/>
    </location>
    <ligand>
        <name>pyridoxal 5'-phosphate</name>
        <dbReference type="ChEBI" id="CHEBI:597326"/>
    </ligand>
</feature>
<dbReference type="InterPro" id="IPR005815">
    <property type="entry name" value="BioA"/>
</dbReference>
<dbReference type="EC" id="2.6.1.62" evidence="7"/>
<keyword evidence="5 7" id="KW-0093">Biotin biosynthesis</keyword>
<accession>A0A1H1AY40</accession>
<comment type="similarity">
    <text evidence="7">Belongs to the class-III pyridoxal-phosphate-dependent aminotransferase family. BioA subfamily.</text>
</comment>
<evidence type="ECO:0000256" key="5">
    <source>
        <dbReference type="ARBA" id="ARBA00022756"/>
    </source>
</evidence>
<reference evidence="9 10" key="1">
    <citation type="submission" date="2016-10" db="EMBL/GenBank/DDBJ databases">
        <authorList>
            <person name="de Groot N.N."/>
        </authorList>
    </citation>
    <scope>NUCLEOTIDE SEQUENCE [LARGE SCALE GENOMIC DNA]</scope>
    <source>
        <strain evidence="9 10">DSM 20117</strain>
    </source>
</reference>
<keyword evidence="10" id="KW-1185">Reference proteome</keyword>
<dbReference type="GO" id="GO:0005737">
    <property type="term" value="C:cytoplasm"/>
    <property type="evidence" value="ECO:0007669"/>
    <property type="project" value="UniProtKB-SubCell"/>
</dbReference>
<feature type="modified residue" description="N6-(pyridoxal phosphate)lysine" evidence="7">
    <location>
        <position position="322"/>
    </location>
</feature>
<keyword evidence="7" id="KW-0963">Cytoplasm</keyword>
<dbReference type="SUPFAM" id="SSF53383">
    <property type="entry name" value="PLP-dependent transferases"/>
    <property type="match status" value="1"/>
</dbReference>
<proteinExistence type="inferred from homology"/>
<gene>
    <name evidence="7" type="primary">bioA</name>
    <name evidence="9" type="ORF">SAMN04489742_1146</name>
</gene>
<dbReference type="AlphaFoldDB" id="A0A1H1AY40"/>
<dbReference type="CDD" id="cd00610">
    <property type="entry name" value="OAT_like"/>
    <property type="match status" value="1"/>
</dbReference>
<dbReference type="STRING" id="37928.SAMN04489742_1146"/>
<dbReference type="GO" id="GO:0004015">
    <property type="term" value="F:adenosylmethionine-8-amino-7-oxononanoate transaminase activity"/>
    <property type="evidence" value="ECO:0007669"/>
    <property type="project" value="UniProtKB-UniRule"/>
</dbReference>
<dbReference type="PANTHER" id="PTHR42684">
    <property type="entry name" value="ADENOSYLMETHIONINE-8-AMINO-7-OXONONANOATE AMINOTRANSFERASE"/>
    <property type="match status" value="1"/>
</dbReference>
<dbReference type="FunFam" id="3.40.640.10:FF:000004">
    <property type="entry name" value="Acetylornithine aminotransferase"/>
    <property type="match status" value="1"/>
</dbReference>
<feature type="binding site" evidence="7">
    <location>
        <position position="355"/>
    </location>
    <ligand>
        <name>substrate</name>
    </ligand>
</feature>
<comment type="subcellular location">
    <subcellularLocation>
        <location evidence="7">Cytoplasm</location>
    </subcellularLocation>
</comment>